<feature type="domain" description="Ketoreductase" evidence="4">
    <location>
        <begin position="124"/>
        <end position="310"/>
    </location>
</feature>
<comment type="similarity">
    <text evidence="1">Belongs to the short-chain dehydrogenases/reductases (SDR) family.</text>
</comment>
<dbReference type="EMBL" id="RZGY01000002">
    <property type="protein sequence ID" value="RUQ84869.1"/>
    <property type="molecule type" value="Genomic_DNA"/>
</dbReference>
<dbReference type="PANTHER" id="PTHR48107:SF16">
    <property type="entry name" value="NADPH-DEPENDENT ALDEHYDE REDUCTASE 1, CHLOROPLASTIC"/>
    <property type="match status" value="1"/>
</dbReference>
<dbReference type="PROSITE" id="PS00061">
    <property type="entry name" value="ADH_SHORT"/>
    <property type="match status" value="1"/>
</dbReference>
<evidence type="ECO:0000313" key="5">
    <source>
        <dbReference type="EMBL" id="RUQ84869.1"/>
    </source>
</evidence>
<dbReference type="Proteomes" id="UP000268291">
    <property type="component" value="Unassembled WGS sequence"/>
</dbReference>
<dbReference type="Gene3D" id="3.40.50.720">
    <property type="entry name" value="NAD(P)-binding Rossmann-like Domain"/>
    <property type="match status" value="1"/>
</dbReference>
<reference evidence="5 6" key="1">
    <citation type="submission" date="2018-12" db="EMBL/GenBank/DDBJ databases">
        <authorList>
            <person name="hu s."/>
            <person name="Xu Y."/>
            <person name="Xu B."/>
            <person name="Li F."/>
        </authorList>
    </citation>
    <scope>NUCLEOTIDE SEQUENCE [LARGE SCALE GENOMIC DNA]</scope>
    <source>
        <strain evidence="5 6">KSW2-17</strain>
    </source>
</reference>
<dbReference type="SUPFAM" id="SSF51735">
    <property type="entry name" value="NAD(P)-binding Rossmann-fold domains"/>
    <property type="match status" value="1"/>
</dbReference>
<evidence type="ECO:0000256" key="1">
    <source>
        <dbReference type="ARBA" id="ARBA00006484"/>
    </source>
</evidence>
<evidence type="ECO:0000313" key="6">
    <source>
        <dbReference type="Proteomes" id="UP000268291"/>
    </source>
</evidence>
<dbReference type="PRINTS" id="PR00080">
    <property type="entry name" value="SDRFAMILY"/>
</dbReference>
<evidence type="ECO:0000259" key="4">
    <source>
        <dbReference type="SMART" id="SM00822"/>
    </source>
</evidence>
<organism evidence="5 6">
    <name type="scientific">Labedella gwakjiensis</name>
    <dbReference type="NCBI Taxonomy" id="390269"/>
    <lineage>
        <taxon>Bacteria</taxon>
        <taxon>Bacillati</taxon>
        <taxon>Actinomycetota</taxon>
        <taxon>Actinomycetes</taxon>
        <taxon>Micrococcales</taxon>
        <taxon>Microbacteriaceae</taxon>
        <taxon>Labedella</taxon>
    </lineage>
</organism>
<name>A0ABY0C5Q9_9MICO</name>
<dbReference type="PANTHER" id="PTHR48107">
    <property type="entry name" value="NADPH-DEPENDENT ALDEHYDE REDUCTASE-LIKE PROTEIN, CHLOROPLASTIC-RELATED"/>
    <property type="match status" value="1"/>
</dbReference>
<dbReference type="InterPro" id="IPR020904">
    <property type="entry name" value="Sc_DH/Rdtase_CS"/>
</dbReference>
<feature type="region of interest" description="Disordered" evidence="3">
    <location>
        <begin position="52"/>
        <end position="71"/>
    </location>
</feature>
<dbReference type="PRINTS" id="PR00081">
    <property type="entry name" value="GDHRDH"/>
</dbReference>
<sequence length="369" mass="39219">MSADENGSGRCISRVHVTRIGWTGRCSRITRPPGIRKGLAVALWSRFSGRAPRDARALRTTDHPERPRRPVTRDQYTFADPTTLYPVISPPVQQQEEPGLQGRMDPVPDLGEDTYRGTGRLAGRRALITGADSGIGGAVAIAFAREGADIALSYLPEEEEDARHVIGLIEAAGRTAVPIPGDLRDPAYCRRLVEEAVEGLGGLDAVVNVAGKQVWVPEIADLSDEQFEATFRTNVFAAFHVIKAALPHLPAGSTIVNTASAEAYTPAPDRLDYASTKGAINNFSKGLAQQLASTGIRVNVVAPGPTWTALQPSHGVDPETLPEFGSSEAPIGRAAQPAEIAPAYVFLTSAESSFVIGETLNVNGGMVTP</sequence>
<keyword evidence="6" id="KW-1185">Reference proteome</keyword>
<dbReference type="InterPro" id="IPR036291">
    <property type="entry name" value="NAD(P)-bd_dom_sf"/>
</dbReference>
<keyword evidence="2" id="KW-0560">Oxidoreductase</keyword>
<protein>
    <submittedName>
        <fullName evidence="5">SDR family oxidoreductase</fullName>
    </submittedName>
</protein>
<evidence type="ECO:0000256" key="3">
    <source>
        <dbReference type="SAM" id="MobiDB-lite"/>
    </source>
</evidence>
<evidence type="ECO:0000256" key="2">
    <source>
        <dbReference type="ARBA" id="ARBA00023002"/>
    </source>
</evidence>
<dbReference type="InterPro" id="IPR002347">
    <property type="entry name" value="SDR_fam"/>
</dbReference>
<dbReference type="InterPro" id="IPR057326">
    <property type="entry name" value="KR_dom"/>
</dbReference>
<accession>A0ABY0C5Q9</accession>
<dbReference type="SMART" id="SM00822">
    <property type="entry name" value="PKS_KR"/>
    <property type="match status" value="1"/>
</dbReference>
<proteinExistence type="inferred from homology"/>
<comment type="caution">
    <text evidence="5">The sequence shown here is derived from an EMBL/GenBank/DDBJ whole genome shotgun (WGS) entry which is preliminary data.</text>
</comment>
<gene>
    <name evidence="5" type="ORF">ELQ93_14915</name>
</gene>
<dbReference type="Pfam" id="PF13561">
    <property type="entry name" value="adh_short_C2"/>
    <property type="match status" value="1"/>
</dbReference>